<evidence type="ECO:0000259" key="1">
    <source>
        <dbReference type="Pfam" id="PF13952"/>
    </source>
</evidence>
<evidence type="ECO:0000259" key="3">
    <source>
        <dbReference type="Pfam" id="PF13963"/>
    </source>
</evidence>
<feature type="domain" description="DUF4218" evidence="2">
    <location>
        <begin position="683"/>
        <end position="795"/>
    </location>
</feature>
<evidence type="ECO:0000313" key="4">
    <source>
        <dbReference type="EMBL" id="BBF89825.1"/>
    </source>
</evidence>
<dbReference type="InterPro" id="IPR025312">
    <property type="entry name" value="DUF4216"/>
</dbReference>
<accession>A0A679BB94</accession>
<dbReference type="EMBL" id="AP018873">
    <property type="protein sequence ID" value="BBF89825.1"/>
    <property type="molecule type" value="Genomic_DNA"/>
</dbReference>
<feature type="domain" description="Transposase-associated" evidence="3">
    <location>
        <begin position="14"/>
        <end position="79"/>
    </location>
</feature>
<dbReference type="PANTHER" id="PTHR48258:SF15">
    <property type="entry name" value="OS02G0543900 PROTEIN"/>
    <property type="match status" value="1"/>
</dbReference>
<dbReference type="Pfam" id="PF13960">
    <property type="entry name" value="DUF4218"/>
    <property type="match status" value="1"/>
</dbReference>
<organism evidence="4">
    <name type="scientific">Oryza nivara</name>
    <name type="common">Indian wild rice</name>
    <name type="synonym">Oryza sativa f. spontanea</name>
    <dbReference type="NCBI Taxonomy" id="4536"/>
    <lineage>
        <taxon>Eukaryota</taxon>
        <taxon>Viridiplantae</taxon>
        <taxon>Streptophyta</taxon>
        <taxon>Embryophyta</taxon>
        <taxon>Tracheophyta</taxon>
        <taxon>Spermatophyta</taxon>
        <taxon>Magnoliopsida</taxon>
        <taxon>Liliopsida</taxon>
        <taxon>Poales</taxon>
        <taxon>Poaceae</taxon>
        <taxon>BOP clade</taxon>
        <taxon>Oryzoideae</taxon>
        <taxon>Oryzeae</taxon>
        <taxon>Oryzinae</taxon>
        <taxon>Oryza</taxon>
    </lineage>
</organism>
<dbReference type="AlphaFoldDB" id="A0A679BB94"/>
<sequence>MDLETIKILLRYPRGSVEYLAGVDGFLEFAYKDKLEDTKIYCPCETCVHTMLLSKNDVYDHLVCNGMLQSYDQWDFHGESSEEQIRNQQPQPHNEDMRANMHELINDALRTVYDDMPMSDSADSPCTHTDGPNLEAQAFYKLVKDSEKPLWDGCELSHLSLLVLLFNMKSMNKWSDKSFGDLLDILHMAIPNGKELPKNFYEAKKVVSKFGLDYQQIHACPNNCQLFWKEKVNDDFYSTCKASRWKDKKPETKLTKKERKKATPSKVLRYFPIKERLKRLFMCRETASLPRWHDEERLVEDGVLRHPADSPAWKNFDKRFKQFASDSRNIRFGLATDGFNPYGMLSSTYSRWPVVLVIYNLPPWLCMKEPNLLMPLIIPGPKSPGDNIHVFLQPLLEDLRDIFVNGISTYDASRNETFNLRAAVLWTINDLPALGMLASHMVHGEFACPPCGPNVWSKRLAHGKKSCFMGHRRFLPPNHEFHFDRNSFDGTTEISTEPMTYYGRPVLDEINAIGDFKKSKTYKAVSSLFTLPYWDGNLLRHNLDVMHIEKNVCDNIYGTLLNLEGKSKDNLQARLDLKEMNIRGELHPQQRTSSKFYLPPASFTMSKSEKQLFCKVLRDIKVPDGYSSNISRCVNSAEGKIHGLKTHDCHVLMQQLMPIALRGILPDEVTSVLFDLSAYFRGICSKVLHVDELDRLEEAIKITLCRMEMIFPPGFFTVMVHLVVHLATECKIAGPVCYRWMYFIERYLGKLKSYVRNKARPEGSIAESYLADECMAFCSRYLEGFPTKHNIPSRNNDKPDQFETPMSRQESTLFPPVGKPLGKPSAYSLTDREKLQAHRYVLYNCDAVVPYLKEHAADLQRKKRKRLTPKNIENMQNEQFPDWFRDHILQLENQRGIDSIDEDIRWLACGPIEVAKRHRAFNTRGYRFRSKRYDRVTQNSGVVVTAKTSSYTSASDTNPVLGDIMYYGRILDIIELDYYGNFSVVLFKCEWVDVTKGKGVKIDKFGCTLVNFSNKIHTGEKIEHEPFVFANQVDQVFYIEDHLNPGWSIVRKMKPRDVFELGEEWNDVECEPYHVSNLGELFDSAHDGQTWIRRDIEGTTVDNMVTN</sequence>
<dbReference type="Pfam" id="PF13952">
    <property type="entry name" value="DUF4216"/>
    <property type="match status" value="1"/>
</dbReference>
<dbReference type="Pfam" id="PF13963">
    <property type="entry name" value="Transpos_assoc"/>
    <property type="match status" value="1"/>
</dbReference>
<dbReference type="PANTHER" id="PTHR48258">
    <property type="entry name" value="DUF4218 DOMAIN-CONTAINING PROTEIN-RELATED"/>
    <property type="match status" value="1"/>
</dbReference>
<dbReference type="InterPro" id="IPR029480">
    <property type="entry name" value="Transpos_assoc"/>
</dbReference>
<dbReference type="InterPro" id="IPR025452">
    <property type="entry name" value="DUF4218"/>
</dbReference>
<name>A0A679BB94_ORYNI</name>
<dbReference type="Pfam" id="PF02992">
    <property type="entry name" value="Transposase_21"/>
    <property type="match status" value="1"/>
</dbReference>
<protein>
    <submittedName>
        <fullName evidence="4">Transposon protein, putative, CACTA, En/Spm sub-class-like</fullName>
    </submittedName>
</protein>
<evidence type="ECO:0000259" key="2">
    <source>
        <dbReference type="Pfam" id="PF13960"/>
    </source>
</evidence>
<feature type="domain" description="DUF4216" evidence="1">
    <location>
        <begin position="974"/>
        <end position="1050"/>
    </location>
</feature>
<dbReference type="InterPro" id="IPR004242">
    <property type="entry name" value="Transposase_21"/>
</dbReference>
<gene>
    <name evidence="4" type="primary">BBa0124E01.9</name>
</gene>
<proteinExistence type="predicted"/>
<reference evidence="4" key="1">
    <citation type="submission" date="2018-08" db="EMBL/GenBank/DDBJ databases">
        <title>Oryza nivara genomic DNA, chromosome 11, BAC clone:BBa0124E01.</title>
        <authorList>
            <person name="Wu J."/>
            <person name="Kanamori H."/>
        </authorList>
    </citation>
    <scope>NUCLEOTIDE SEQUENCE</scope>
    <source>
        <strain evidence="4">W0106</strain>
    </source>
</reference>